<reference evidence="4" key="1">
    <citation type="submission" date="2024-07" db="EMBL/GenBank/DDBJ databases">
        <title>Two chromosome-level genome assemblies of Korean endemic species Abeliophyllum distichum and Forsythia ovata (Oleaceae).</title>
        <authorList>
            <person name="Jang H."/>
        </authorList>
    </citation>
    <scope>NUCLEOTIDE SEQUENCE [LARGE SCALE GENOMIC DNA]</scope>
</reference>
<feature type="compositionally biased region" description="Polar residues" evidence="1">
    <location>
        <begin position="200"/>
        <end position="220"/>
    </location>
</feature>
<feature type="domain" description="PB1-like" evidence="2">
    <location>
        <begin position="21"/>
        <end position="109"/>
    </location>
</feature>
<feature type="compositionally biased region" description="Basic and acidic residues" evidence="1">
    <location>
        <begin position="187"/>
        <end position="197"/>
    </location>
</feature>
<name>A0ABD1UWG3_9LAMI</name>
<dbReference type="Pfam" id="PF26130">
    <property type="entry name" value="PB1-like"/>
    <property type="match status" value="1"/>
</dbReference>
<keyword evidence="4" id="KW-1185">Reference proteome</keyword>
<evidence type="ECO:0000313" key="4">
    <source>
        <dbReference type="Proteomes" id="UP001604277"/>
    </source>
</evidence>
<dbReference type="Proteomes" id="UP001604277">
    <property type="component" value="Unassembled WGS sequence"/>
</dbReference>
<comment type="caution">
    <text evidence="3">The sequence shown here is derived from an EMBL/GenBank/DDBJ whole genome shotgun (WGS) entry which is preliminary data.</text>
</comment>
<protein>
    <recommendedName>
        <fullName evidence="2">PB1-like domain-containing protein</fullName>
    </recommendedName>
</protein>
<dbReference type="InterPro" id="IPR058594">
    <property type="entry name" value="PB1-like_dom_pln"/>
</dbReference>
<organism evidence="3 4">
    <name type="scientific">Forsythia ovata</name>
    <dbReference type="NCBI Taxonomy" id="205694"/>
    <lineage>
        <taxon>Eukaryota</taxon>
        <taxon>Viridiplantae</taxon>
        <taxon>Streptophyta</taxon>
        <taxon>Embryophyta</taxon>
        <taxon>Tracheophyta</taxon>
        <taxon>Spermatophyta</taxon>
        <taxon>Magnoliopsida</taxon>
        <taxon>eudicotyledons</taxon>
        <taxon>Gunneridae</taxon>
        <taxon>Pentapetalae</taxon>
        <taxon>asterids</taxon>
        <taxon>lamiids</taxon>
        <taxon>Lamiales</taxon>
        <taxon>Oleaceae</taxon>
        <taxon>Forsythieae</taxon>
        <taxon>Forsythia</taxon>
    </lineage>
</organism>
<accession>A0ABD1UWG3</accession>
<dbReference type="AlphaFoldDB" id="A0ABD1UWG3"/>
<dbReference type="EMBL" id="JBFOLJ010000006">
    <property type="protein sequence ID" value="KAL2529369.1"/>
    <property type="molecule type" value="Genomic_DNA"/>
</dbReference>
<evidence type="ECO:0000313" key="3">
    <source>
        <dbReference type="EMBL" id="KAL2529369.1"/>
    </source>
</evidence>
<gene>
    <name evidence="3" type="ORF">Fot_21970</name>
</gene>
<feature type="region of interest" description="Disordered" evidence="1">
    <location>
        <begin position="155"/>
        <end position="269"/>
    </location>
</feature>
<evidence type="ECO:0000259" key="2">
    <source>
        <dbReference type="Pfam" id="PF26130"/>
    </source>
</evidence>
<sequence>MQKFDQTFAFIHLFLNRENTNQFTIVWHYGGNFFVKPNNLRYEHGKMEYMDFVEVDDFKKLTVDRVARFMMYLGYKLPIGVLYRRETISLLNGLVRIKNMEGVQKMLDGIGSSKLLEVYLVLPAQTFVLSWESPTVKWKTNVVIEKILGPDSIREPDLEKITQPESQPLSGEEPPIDQESQDAYVPQRREKLRRECDDQGNVSGQPEQDQGNVSGGSEPSNHIVANENDNLVDSDYETNEGNEHESLPTAASNVNIDIGLGDLHDEELE</sequence>
<proteinExistence type="predicted"/>
<feature type="compositionally biased region" description="Acidic residues" evidence="1">
    <location>
        <begin position="230"/>
        <end position="240"/>
    </location>
</feature>
<evidence type="ECO:0000256" key="1">
    <source>
        <dbReference type="SAM" id="MobiDB-lite"/>
    </source>
</evidence>